<gene>
    <name evidence="2" type="ORF">DKW60_05155</name>
</gene>
<organism evidence="2 3">
    <name type="scientific">Leucothrix pacifica</name>
    <dbReference type="NCBI Taxonomy" id="1247513"/>
    <lineage>
        <taxon>Bacteria</taxon>
        <taxon>Pseudomonadati</taxon>
        <taxon>Pseudomonadota</taxon>
        <taxon>Gammaproteobacteria</taxon>
        <taxon>Thiotrichales</taxon>
        <taxon>Thiotrichaceae</taxon>
        <taxon>Leucothrix</taxon>
    </lineage>
</organism>
<keyword evidence="3" id="KW-1185">Reference proteome</keyword>
<keyword evidence="1" id="KW-1277">Toxin-antitoxin system</keyword>
<dbReference type="SUPFAM" id="SSF143011">
    <property type="entry name" value="RelE-like"/>
    <property type="match status" value="1"/>
</dbReference>
<dbReference type="InterPro" id="IPR007712">
    <property type="entry name" value="RelE/ParE_toxin"/>
</dbReference>
<dbReference type="Gene3D" id="3.30.2310.20">
    <property type="entry name" value="RelE-like"/>
    <property type="match status" value="1"/>
</dbReference>
<dbReference type="Pfam" id="PF05016">
    <property type="entry name" value="ParE_toxin"/>
    <property type="match status" value="1"/>
</dbReference>
<name>A0A317CMB6_9GAMM</name>
<comment type="caution">
    <text evidence="2">The sequence shown here is derived from an EMBL/GenBank/DDBJ whole genome shotgun (WGS) entry which is preliminary data.</text>
</comment>
<proteinExistence type="predicted"/>
<protein>
    <recommendedName>
        <fullName evidence="4">Type II toxin-antitoxin system RelE/ParE family toxin</fullName>
    </recommendedName>
</protein>
<sequence length="100" mass="11799">MEVRFTTPALTDLEELRSYLSTRSPSGLANVIRDIEATVKEIPGSINKGLRTPRDDVWEKISPKYQYRIPYYVRENIVYVLRVYHPRREPLNYEDIVNLT</sequence>
<evidence type="ECO:0000313" key="2">
    <source>
        <dbReference type="EMBL" id="PWQ99666.1"/>
    </source>
</evidence>
<evidence type="ECO:0000256" key="1">
    <source>
        <dbReference type="ARBA" id="ARBA00022649"/>
    </source>
</evidence>
<dbReference type="AlphaFoldDB" id="A0A317CMB6"/>
<evidence type="ECO:0008006" key="4">
    <source>
        <dbReference type="Google" id="ProtNLM"/>
    </source>
</evidence>
<dbReference type="InterPro" id="IPR035093">
    <property type="entry name" value="RelE/ParE_toxin_dom_sf"/>
</dbReference>
<dbReference type="EMBL" id="QGKM01000009">
    <property type="protein sequence ID" value="PWQ99666.1"/>
    <property type="molecule type" value="Genomic_DNA"/>
</dbReference>
<reference evidence="2 3" key="1">
    <citation type="submission" date="2018-05" db="EMBL/GenBank/DDBJ databases">
        <title>Leucothrix arctica sp. nov., isolated from Arctic seawater.</title>
        <authorList>
            <person name="Choi A."/>
            <person name="Baek K."/>
        </authorList>
    </citation>
    <scope>NUCLEOTIDE SEQUENCE [LARGE SCALE GENOMIC DNA]</scope>
    <source>
        <strain evidence="2 3">JCM 18388</strain>
    </source>
</reference>
<dbReference type="RefSeq" id="WP_109836604.1">
    <property type="nucleotide sequence ID" value="NZ_QGKM01000009.1"/>
</dbReference>
<dbReference type="Proteomes" id="UP000245539">
    <property type="component" value="Unassembled WGS sequence"/>
</dbReference>
<evidence type="ECO:0000313" key="3">
    <source>
        <dbReference type="Proteomes" id="UP000245539"/>
    </source>
</evidence>
<accession>A0A317CMB6</accession>
<dbReference type="OrthoDB" id="9798046at2"/>